<dbReference type="STRING" id="3818.A0A445A3B3"/>
<dbReference type="AlphaFoldDB" id="A0A445A3B3"/>
<dbReference type="Gene3D" id="1.25.10.10">
    <property type="entry name" value="Leucine-rich Repeat Variant"/>
    <property type="match status" value="1"/>
</dbReference>
<dbReference type="PANTHER" id="PTHR13554">
    <property type="entry name" value="26S PROTEASOME NON-ATPASE REGULATORY SUBUNIT 5-RELATED"/>
    <property type="match status" value="1"/>
</dbReference>
<dbReference type="InterPro" id="IPR016024">
    <property type="entry name" value="ARM-type_fold"/>
</dbReference>
<dbReference type="InterPro" id="IPR019538">
    <property type="entry name" value="PSMD5"/>
</dbReference>
<keyword evidence="3" id="KW-1185">Reference proteome</keyword>
<proteinExistence type="predicted"/>
<evidence type="ECO:0000256" key="1">
    <source>
        <dbReference type="SAM" id="SignalP"/>
    </source>
</evidence>
<dbReference type="EMBL" id="SDMP01000013">
    <property type="protein sequence ID" value="RYR20933.1"/>
    <property type="molecule type" value="Genomic_DNA"/>
</dbReference>
<sequence>MAIATHARRFMTLCLPFFFFPLLRLFRFHCEYQSPHMDHEFSMDDLSQLVEAANDFATYPGVQSDDSARDFLNRFPLPLIINALQTQYDVPGLENTLVACLERLFKTKLGASLIPQYMSFVQVGLQADSQPVRSLACKTVTCLIENPGSDCKTVARLITDFNIYPLLIDCLINGNEQVAAAAMEAMKMLAGFPEGMEIIFPSAKGVDSDLGAIASRCSSLGRVRIMALVVKLFSVSRSAASTIYSLNLLKLLEAEIKNANDTLVTLSVLELLYELAEIEHGTEFLSKTSILQLLCSIISDNSAESILRSRAMMITGRLLSKEIIYSFIDESCAKTVISSIDGKLQSLETSDRDECETALEAFGQIGSTFEGARLLLSGSQPPARHVTCAAFDRQGPQGHGRQLAALHALGNISGETRSENIILNAEAEENLRRMVYEAASKSSKLTPSGLFLSVLHQDSEIRLAAYRMISGLVARPWCLMEICSKQEIINIVTDPSTETKKIGMEARYNCCKAIHKSLMSSRVSSDSAFAGIATKLQEAVEKGPYLIKKQVEAQPVVMTAERF</sequence>
<gene>
    <name evidence="2" type="ORF">Ahy_B03g066161</name>
</gene>
<feature type="chain" id="PRO_5019009069" description="26S proteasome non-ATPase regulatory subunit 5" evidence="1">
    <location>
        <begin position="26"/>
        <end position="563"/>
    </location>
</feature>
<evidence type="ECO:0008006" key="4">
    <source>
        <dbReference type="Google" id="ProtNLM"/>
    </source>
</evidence>
<dbReference type="Proteomes" id="UP000289738">
    <property type="component" value="Chromosome B03"/>
</dbReference>
<evidence type="ECO:0000313" key="3">
    <source>
        <dbReference type="Proteomes" id="UP000289738"/>
    </source>
</evidence>
<dbReference type="GO" id="GO:0005829">
    <property type="term" value="C:cytosol"/>
    <property type="evidence" value="ECO:0007669"/>
    <property type="project" value="TreeGrafter"/>
</dbReference>
<dbReference type="GO" id="GO:0043248">
    <property type="term" value="P:proteasome assembly"/>
    <property type="evidence" value="ECO:0007669"/>
    <property type="project" value="InterPro"/>
</dbReference>
<accession>A0A445A3B3</accession>
<feature type="signal peptide" evidence="1">
    <location>
        <begin position="1"/>
        <end position="25"/>
    </location>
</feature>
<dbReference type="Pfam" id="PF10508">
    <property type="entry name" value="Proteasom_PSMB"/>
    <property type="match status" value="1"/>
</dbReference>
<comment type="caution">
    <text evidence="2">The sequence shown here is derived from an EMBL/GenBank/DDBJ whole genome shotgun (WGS) entry which is preliminary data.</text>
</comment>
<protein>
    <recommendedName>
        <fullName evidence="4">26S proteasome non-ATPase regulatory subunit 5</fullName>
    </recommendedName>
</protein>
<keyword evidence="1" id="KW-0732">Signal</keyword>
<evidence type="ECO:0000313" key="2">
    <source>
        <dbReference type="EMBL" id="RYR20933.1"/>
    </source>
</evidence>
<name>A0A445A3B3_ARAHY</name>
<dbReference type="SUPFAM" id="SSF48371">
    <property type="entry name" value="ARM repeat"/>
    <property type="match status" value="1"/>
</dbReference>
<dbReference type="InterPro" id="IPR011989">
    <property type="entry name" value="ARM-like"/>
</dbReference>
<reference evidence="2 3" key="1">
    <citation type="submission" date="2019-01" db="EMBL/GenBank/DDBJ databases">
        <title>Sequencing of cultivated peanut Arachis hypogaea provides insights into genome evolution and oil improvement.</title>
        <authorList>
            <person name="Chen X."/>
        </authorList>
    </citation>
    <scope>NUCLEOTIDE SEQUENCE [LARGE SCALE GENOMIC DNA]</scope>
    <source>
        <strain evidence="3">cv. Fuhuasheng</strain>
        <tissue evidence="2">Leaves</tissue>
    </source>
</reference>
<organism evidence="2 3">
    <name type="scientific">Arachis hypogaea</name>
    <name type="common">Peanut</name>
    <dbReference type="NCBI Taxonomy" id="3818"/>
    <lineage>
        <taxon>Eukaryota</taxon>
        <taxon>Viridiplantae</taxon>
        <taxon>Streptophyta</taxon>
        <taxon>Embryophyta</taxon>
        <taxon>Tracheophyta</taxon>
        <taxon>Spermatophyta</taxon>
        <taxon>Magnoliopsida</taxon>
        <taxon>eudicotyledons</taxon>
        <taxon>Gunneridae</taxon>
        <taxon>Pentapetalae</taxon>
        <taxon>rosids</taxon>
        <taxon>fabids</taxon>
        <taxon>Fabales</taxon>
        <taxon>Fabaceae</taxon>
        <taxon>Papilionoideae</taxon>
        <taxon>50 kb inversion clade</taxon>
        <taxon>dalbergioids sensu lato</taxon>
        <taxon>Dalbergieae</taxon>
        <taxon>Pterocarpus clade</taxon>
        <taxon>Arachis</taxon>
    </lineage>
</organism>
<dbReference type="PANTHER" id="PTHR13554:SF10">
    <property type="entry name" value="26S PROTEASOME NON-ATPASE REGULATORY SUBUNIT 5"/>
    <property type="match status" value="1"/>
</dbReference>